<evidence type="ECO:0000313" key="1">
    <source>
        <dbReference type="EMBL" id="JAH30134.1"/>
    </source>
</evidence>
<organism evidence="1">
    <name type="scientific">Anguilla anguilla</name>
    <name type="common">European freshwater eel</name>
    <name type="synonym">Muraena anguilla</name>
    <dbReference type="NCBI Taxonomy" id="7936"/>
    <lineage>
        <taxon>Eukaryota</taxon>
        <taxon>Metazoa</taxon>
        <taxon>Chordata</taxon>
        <taxon>Craniata</taxon>
        <taxon>Vertebrata</taxon>
        <taxon>Euteleostomi</taxon>
        <taxon>Actinopterygii</taxon>
        <taxon>Neopterygii</taxon>
        <taxon>Teleostei</taxon>
        <taxon>Anguilliformes</taxon>
        <taxon>Anguillidae</taxon>
        <taxon>Anguilla</taxon>
    </lineage>
</organism>
<reference evidence="1" key="1">
    <citation type="submission" date="2014-11" db="EMBL/GenBank/DDBJ databases">
        <authorList>
            <person name="Amaro Gonzalez C."/>
        </authorList>
    </citation>
    <scope>NUCLEOTIDE SEQUENCE</scope>
</reference>
<accession>A0A0E9RM15</accession>
<protein>
    <submittedName>
        <fullName evidence="1">Uncharacterized protein</fullName>
    </submittedName>
</protein>
<reference evidence="1" key="2">
    <citation type="journal article" date="2015" name="Fish Shellfish Immunol.">
        <title>Early steps in the European eel (Anguilla anguilla)-Vibrio vulnificus interaction in the gills: Role of the RtxA13 toxin.</title>
        <authorList>
            <person name="Callol A."/>
            <person name="Pajuelo D."/>
            <person name="Ebbesson L."/>
            <person name="Teles M."/>
            <person name="MacKenzie S."/>
            <person name="Amaro C."/>
        </authorList>
    </citation>
    <scope>NUCLEOTIDE SEQUENCE</scope>
</reference>
<dbReference type="EMBL" id="GBXM01078443">
    <property type="protein sequence ID" value="JAH30134.1"/>
    <property type="molecule type" value="Transcribed_RNA"/>
</dbReference>
<sequence>MEHSIIVESRVMPSYPVLPLGDVQFFFSTASE</sequence>
<dbReference type="AlphaFoldDB" id="A0A0E9RM15"/>
<proteinExistence type="predicted"/>
<name>A0A0E9RM15_ANGAN</name>